<gene>
    <name evidence="3" type="ORF">MON38_09760</name>
</gene>
<evidence type="ECO:0000256" key="1">
    <source>
        <dbReference type="SAM" id="SignalP"/>
    </source>
</evidence>
<accession>A0A9X1VFE1</accession>
<dbReference type="PANTHER" id="PTHR43031">
    <property type="entry name" value="FAD-DEPENDENT OXIDOREDUCTASE"/>
    <property type="match status" value="1"/>
</dbReference>
<dbReference type="EMBL" id="JALBGC010000002">
    <property type="protein sequence ID" value="MCI1187707.1"/>
    <property type="molecule type" value="Genomic_DNA"/>
</dbReference>
<keyword evidence="4" id="KW-1185">Reference proteome</keyword>
<sequence>MLPLRILRFGCCLGLLALAGCGPDAENVPTRSSVLYQQLLRTIYRHTVPTVPAVELARELQQPAPPLLLDARTPAELRVSHLAGAQFVDFDSVPTAQFADLDRARPVVVYCSVGLRSERLGERLHALGFRQVRNLYGGLFEWVNEGHPVVNEGGVTDAVHPYSTFWGSWLRRGRKVYE</sequence>
<dbReference type="PROSITE" id="PS50206">
    <property type="entry name" value="RHODANESE_3"/>
    <property type="match status" value="1"/>
</dbReference>
<evidence type="ECO:0000313" key="4">
    <source>
        <dbReference type="Proteomes" id="UP001139193"/>
    </source>
</evidence>
<dbReference type="NCBIfam" id="NF045521">
    <property type="entry name" value="rhoda_near_glyco"/>
    <property type="match status" value="1"/>
</dbReference>
<dbReference type="AlphaFoldDB" id="A0A9X1VFE1"/>
<dbReference type="Proteomes" id="UP001139193">
    <property type="component" value="Unassembled WGS sequence"/>
</dbReference>
<dbReference type="PANTHER" id="PTHR43031:SF1">
    <property type="entry name" value="PYRIDINE NUCLEOTIDE-DISULPHIDE OXIDOREDUCTASE"/>
    <property type="match status" value="1"/>
</dbReference>
<feature type="chain" id="PRO_5040831546" evidence="1">
    <location>
        <begin position="20"/>
        <end position="178"/>
    </location>
</feature>
<keyword evidence="1" id="KW-0732">Signal</keyword>
<feature type="signal peptide" evidence="1">
    <location>
        <begin position="1"/>
        <end position="19"/>
    </location>
</feature>
<dbReference type="InterPro" id="IPR001763">
    <property type="entry name" value="Rhodanese-like_dom"/>
</dbReference>
<dbReference type="PROSITE" id="PS51257">
    <property type="entry name" value="PROKAR_LIPOPROTEIN"/>
    <property type="match status" value="1"/>
</dbReference>
<dbReference type="CDD" id="cd00158">
    <property type="entry name" value="RHOD"/>
    <property type="match status" value="1"/>
</dbReference>
<dbReference type="Pfam" id="PF00581">
    <property type="entry name" value="Rhodanese"/>
    <property type="match status" value="1"/>
</dbReference>
<protein>
    <submittedName>
        <fullName evidence="3">Rhodanese-like domain-containing protein</fullName>
    </submittedName>
</protein>
<evidence type="ECO:0000259" key="2">
    <source>
        <dbReference type="PROSITE" id="PS50206"/>
    </source>
</evidence>
<proteinExistence type="predicted"/>
<dbReference type="SUPFAM" id="SSF52821">
    <property type="entry name" value="Rhodanese/Cell cycle control phosphatase"/>
    <property type="match status" value="1"/>
</dbReference>
<comment type="caution">
    <text evidence="3">The sequence shown here is derived from an EMBL/GenBank/DDBJ whole genome shotgun (WGS) entry which is preliminary data.</text>
</comment>
<dbReference type="SMART" id="SM00450">
    <property type="entry name" value="RHOD"/>
    <property type="match status" value="1"/>
</dbReference>
<dbReference type="Gene3D" id="3.40.250.10">
    <property type="entry name" value="Rhodanese-like domain"/>
    <property type="match status" value="1"/>
</dbReference>
<evidence type="ECO:0000313" key="3">
    <source>
        <dbReference type="EMBL" id="MCI1187707.1"/>
    </source>
</evidence>
<organism evidence="3 4">
    <name type="scientific">Hymenobacter cyanobacteriorum</name>
    <dbReference type="NCBI Taxonomy" id="2926463"/>
    <lineage>
        <taxon>Bacteria</taxon>
        <taxon>Pseudomonadati</taxon>
        <taxon>Bacteroidota</taxon>
        <taxon>Cytophagia</taxon>
        <taxon>Cytophagales</taxon>
        <taxon>Hymenobacteraceae</taxon>
        <taxon>Hymenobacter</taxon>
    </lineage>
</organism>
<dbReference type="InterPro" id="IPR036873">
    <property type="entry name" value="Rhodanese-like_dom_sf"/>
</dbReference>
<feature type="domain" description="Rhodanese" evidence="2">
    <location>
        <begin position="62"/>
        <end position="151"/>
    </location>
</feature>
<dbReference type="InterPro" id="IPR050229">
    <property type="entry name" value="GlpE_sulfurtransferase"/>
</dbReference>
<dbReference type="RefSeq" id="WP_241935967.1">
    <property type="nucleotide sequence ID" value="NZ_JALBGC010000002.1"/>
</dbReference>
<reference evidence="3" key="1">
    <citation type="submission" date="2022-03" db="EMBL/GenBank/DDBJ databases">
        <title>Bacterial whole genome sequence for Hymenobacter sp. DH14.</title>
        <authorList>
            <person name="Le V."/>
        </authorList>
    </citation>
    <scope>NUCLEOTIDE SEQUENCE</scope>
    <source>
        <strain evidence="3">DH14</strain>
    </source>
</reference>
<name>A0A9X1VFE1_9BACT</name>